<dbReference type="PRINTS" id="PR00119">
    <property type="entry name" value="CATATPASE"/>
</dbReference>
<evidence type="ECO:0000256" key="9">
    <source>
        <dbReference type="ARBA" id="ARBA00022967"/>
    </source>
</evidence>
<dbReference type="InterPro" id="IPR044492">
    <property type="entry name" value="P_typ_ATPase_HD_dom"/>
</dbReference>
<evidence type="ECO:0000256" key="6">
    <source>
        <dbReference type="ARBA" id="ARBA00022741"/>
    </source>
</evidence>
<dbReference type="NCBIfam" id="TIGR01494">
    <property type="entry name" value="ATPase_P-type"/>
    <property type="match status" value="1"/>
</dbReference>
<dbReference type="SUPFAM" id="SSF81653">
    <property type="entry name" value="Calcium ATPase, transduction domain A"/>
    <property type="match status" value="1"/>
</dbReference>
<keyword evidence="11" id="KW-0186">Copper</keyword>
<dbReference type="Proteomes" id="UP000317371">
    <property type="component" value="Unassembled WGS sequence"/>
</dbReference>
<keyword evidence="7" id="KW-0813">Transport</keyword>
<dbReference type="PANTHER" id="PTHR43520">
    <property type="entry name" value="ATP7, ISOFORM B"/>
    <property type="match status" value="1"/>
</dbReference>
<evidence type="ECO:0000256" key="2">
    <source>
        <dbReference type="ARBA" id="ARBA00006024"/>
    </source>
</evidence>
<feature type="region of interest" description="Disordered" evidence="14">
    <location>
        <begin position="15"/>
        <end position="72"/>
    </location>
</feature>
<evidence type="ECO:0000313" key="16">
    <source>
        <dbReference type="EMBL" id="TQE97035.1"/>
    </source>
</evidence>
<dbReference type="GO" id="GO:0055070">
    <property type="term" value="P:copper ion homeostasis"/>
    <property type="evidence" value="ECO:0007669"/>
    <property type="project" value="TreeGrafter"/>
</dbReference>
<dbReference type="FunFam" id="2.70.150.10:FF:000020">
    <property type="entry name" value="Copper-exporting P-type ATPase A"/>
    <property type="match status" value="1"/>
</dbReference>
<reference evidence="16 17" key="1">
    <citation type="submission" date="2019-06" db="EMBL/GenBank/DDBJ databases">
        <title>Genome sequence of Litorilinea aerophila BAA-2444.</title>
        <authorList>
            <person name="Maclea K.S."/>
            <person name="Maurais E.G."/>
            <person name="Iannazzi L.C."/>
        </authorList>
    </citation>
    <scope>NUCLEOTIDE SEQUENCE [LARGE SCALE GENOMIC DNA]</scope>
    <source>
        <strain evidence="16 17">ATCC BAA-2444</strain>
    </source>
</reference>
<dbReference type="AlphaFoldDB" id="A0A540VJT3"/>
<dbReference type="InterPro" id="IPR023298">
    <property type="entry name" value="ATPase_P-typ_TM_dom_sf"/>
</dbReference>
<dbReference type="SUPFAM" id="SSF56784">
    <property type="entry name" value="HAD-like"/>
    <property type="match status" value="1"/>
</dbReference>
<organism evidence="16 17">
    <name type="scientific">Litorilinea aerophila</name>
    <dbReference type="NCBI Taxonomy" id="1204385"/>
    <lineage>
        <taxon>Bacteria</taxon>
        <taxon>Bacillati</taxon>
        <taxon>Chloroflexota</taxon>
        <taxon>Caldilineae</taxon>
        <taxon>Caldilineales</taxon>
        <taxon>Caldilineaceae</taxon>
        <taxon>Litorilinea</taxon>
    </lineage>
</organism>
<evidence type="ECO:0000259" key="15">
    <source>
        <dbReference type="Pfam" id="PF00122"/>
    </source>
</evidence>
<dbReference type="SUPFAM" id="SSF81665">
    <property type="entry name" value="Calcium ATPase, transmembrane domain M"/>
    <property type="match status" value="1"/>
</dbReference>
<feature type="compositionally biased region" description="Basic and acidic residues" evidence="14">
    <location>
        <begin position="28"/>
        <end position="42"/>
    </location>
</feature>
<dbReference type="Pfam" id="PF00702">
    <property type="entry name" value="Hydrolase"/>
    <property type="match status" value="1"/>
</dbReference>
<evidence type="ECO:0000256" key="4">
    <source>
        <dbReference type="ARBA" id="ARBA00022692"/>
    </source>
</evidence>
<evidence type="ECO:0000256" key="8">
    <source>
        <dbReference type="ARBA" id="ARBA00022840"/>
    </source>
</evidence>
<dbReference type="PANTHER" id="PTHR43520:SF8">
    <property type="entry name" value="P-TYPE CU(+) TRANSPORTER"/>
    <property type="match status" value="1"/>
</dbReference>
<evidence type="ECO:0000256" key="1">
    <source>
        <dbReference type="ARBA" id="ARBA00004651"/>
    </source>
</evidence>
<keyword evidence="5 13" id="KW-0479">Metal-binding</keyword>
<keyword evidence="10 13" id="KW-1133">Transmembrane helix</keyword>
<dbReference type="SFLD" id="SFLDG00002">
    <property type="entry name" value="C1.7:_P-type_atpase_like"/>
    <property type="match status" value="1"/>
</dbReference>
<name>A0A540VJT3_9CHLR</name>
<keyword evidence="12 13" id="KW-0472">Membrane</keyword>
<evidence type="ECO:0000256" key="12">
    <source>
        <dbReference type="ARBA" id="ARBA00023136"/>
    </source>
</evidence>
<dbReference type="InterPro" id="IPR018303">
    <property type="entry name" value="ATPase_P-typ_P_site"/>
</dbReference>
<dbReference type="NCBIfam" id="TIGR01511">
    <property type="entry name" value="ATPase-IB1_Cu"/>
    <property type="match status" value="1"/>
</dbReference>
<dbReference type="InterPro" id="IPR023214">
    <property type="entry name" value="HAD_sf"/>
</dbReference>
<feature type="transmembrane region" description="Helical" evidence="13">
    <location>
        <begin position="699"/>
        <end position="719"/>
    </location>
</feature>
<dbReference type="SFLD" id="SFLDF00027">
    <property type="entry name" value="p-type_atpase"/>
    <property type="match status" value="1"/>
</dbReference>
<dbReference type="GO" id="GO:0043682">
    <property type="term" value="F:P-type divalent copper transporter activity"/>
    <property type="evidence" value="ECO:0007669"/>
    <property type="project" value="TreeGrafter"/>
</dbReference>
<feature type="transmembrane region" description="Helical" evidence="13">
    <location>
        <begin position="327"/>
        <end position="349"/>
    </location>
</feature>
<keyword evidence="6 13" id="KW-0547">Nucleotide-binding</keyword>
<dbReference type="GO" id="GO:0005886">
    <property type="term" value="C:plasma membrane"/>
    <property type="evidence" value="ECO:0007669"/>
    <property type="project" value="UniProtKB-SubCell"/>
</dbReference>
<evidence type="ECO:0000256" key="5">
    <source>
        <dbReference type="ARBA" id="ARBA00022723"/>
    </source>
</evidence>
<dbReference type="PROSITE" id="PS00154">
    <property type="entry name" value="ATPASE_E1_E2"/>
    <property type="match status" value="1"/>
</dbReference>
<keyword evidence="7" id="KW-0187">Copper transport</keyword>
<feature type="transmembrane region" description="Helical" evidence="13">
    <location>
        <begin position="670"/>
        <end position="693"/>
    </location>
</feature>
<proteinExistence type="inferred from homology"/>
<dbReference type="GO" id="GO:0005524">
    <property type="term" value="F:ATP binding"/>
    <property type="evidence" value="ECO:0007669"/>
    <property type="project" value="UniProtKB-UniRule"/>
</dbReference>
<feature type="transmembrane region" description="Helical" evidence="13">
    <location>
        <begin position="361"/>
        <end position="388"/>
    </location>
</feature>
<keyword evidence="7" id="KW-0406">Ion transport</keyword>
<keyword evidence="4 13" id="KW-0812">Transmembrane</keyword>
<keyword evidence="3 13" id="KW-1003">Cell membrane</keyword>
<dbReference type="Pfam" id="PF00122">
    <property type="entry name" value="E1-E2_ATPase"/>
    <property type="match status" value="1"/>
</dbReference>
<dbReference type="Gene3D" id="3.40.1110.10">
    <property type="entry name" value="Calcium-transporting ATPase, cytoplasmic domain N"/>
    <property type="match status" value="1"/>
</dbReference>
<accession>A0A540VJT3</accession>
<dbReference type="NCBIfam" id="TIGR01525">
    <property type="entry name" value="ATPase-IB_hvy"/>
    <property type="match status" value="1"/>
</dbReference>
<evidence type="ECO:0000256" key="11">
    <source>
        <dbReference type="ARBA" id="ARBA00023008"/>
    </source>
</evidence>
<feature type="transmembrane region" description="Helical" evidence="13">
    <location>
        <begin position="116"/>
        <end position="134"/>
    </location>
</feature>
<feature type="compositionally biased region" description="Basic and acidic residues" evidence="14">
    <location>
        <begin position="51"/>
        <end position="72"/>
    </location>
</feature>
<dbReference type="Gene3D" id="2.70.150.10">
    <property type="entry name" value="Calcium-transporting ATPase, cytoplasmic transduction domain A"/>
    <property type="match status" value="1"/>
</dbReference>
<dbReference type="InterPro" id="IPR008250">
    <property type="entry name" value="ATPase_P-typ_transduc_dom_A_sf"/>
</dbReference>
<dbReference type="InterPro" id="IPR023299">
    <property type="entry name" value="ATPase_P-typ_cyto_dom_N"/>
</dbReference>
<dbReference type="SFLD" id="SFLDS00003">
    <property type="entry name" value="Haloacid_Dehalogenase"/>
    <property type="match status" value="1"/>
</dbReference>
<evidence type="ECO:0000256" key="10">
    <source>
        <dbReference type="ARBA" id="ARBA00022989"/>
    </source>
</evidence>
<dbReference type="Gene3D" id="3.40.50.1000">
    <property type="entry name" value="HAD superfamily/HAD-like"/>
    <property type="match status" value="1"/>
</dbReference>
<evidence type="ECO:0000256" key="7">
    <source>
        <dbReference type="ARBA" id="ARBA00022796"/>
    </source>
</evidence>
<evidence type="ECO:0000313" key="17">
    <source>
        <dbReference type="Proteomes" id="UP000317371"/>
    </source>
</evidence>
<dbReference type="GO" id="GO:0016887">
    <property type="term" value="F:ATP hydrolysis activity"/>
    <property type="evidence" value="ECO:0007669"/>
    <property type="project" value="InterPro"/>
</dbReference>
<evidence type="ECO:0000256" key="14">
    <source>
        <dbReference type="SAM" id="MobiDB-lite"/>
    </source>
</evidence>
<evidence type="ECO:0000256" key="13">
    <source>
        <dbReference type="RuleBase" id="RU362081"/>
    </source>
</evidence>
<gene>
    <name evidence="16" type="ORF">FKZ61_05205</name>
</gene>
<feature type="domain" description="P-type ATPase A" evidence="15">
    <location>
        <begin position="210"/>
        <end position="311"/>
    </location>
</feature>
<dbReference type="InterPro" id="IPR027256">
    <property type="entry name" value="P-typ_ATPase_IB"/>
</dbReference>
<evidence type="ECO:0000256" key="3">
    <source>
        <dbReference type="ARBA" id="ARBA00022475"/>
    </source>
</evidence>
<dbReference type="InterPro" id="IPR001757">
    <property type="entry name" value="P_typ_ATPase"/>
</dbReference>
<protein>
    <submittedName>
        <fullName evidence="16">Heavy metal translocating P-type ATPase</fullName>
    </submittedName>
</protein>
<keyword evidence="9" id="KW-1278">Translocase</keyword>
<feature type="transmembrane region" description="Helical" evidence="13">
    <location>
        <begin position="175"/>
        <end position="192"/>
    </location>
</feature>
<feature type="transmembrane region" description="Helical" evidence="13">
    <location>
        <begin position="146"/>
        <end position="169"/>
    </location>
</feature>
<dbReference type="InterPro" id="IPR036412">
    <property type="entry name" value="HAD-like_sf"/>
</dbReference>
<dbReference type="GO" id="GO:0005507">
    <property type="term" value="F:copper ion binding"/>
    <property type="evidence" value="ECO:0007669"/>
    <property type="project" value="TreeGrafter"/>
</dbReference>
<keyword evidence="8 13" id="KW-0067">ATP-binding</keyword>
<keyword evidence="17" id="KW-1185">Reference proteome</keyword>
<dbReference type="OrthoDB" id="135399at2"/>
<comment type="similarity">
    <text evidence="2 13">Belongs to the cation transport ATPase (P-type) (TC 3.A.3) family. Type IB subfamily.</text>
</comment>
<comment type="caution">
    <text evidence="16">The sequence shown here is derived from an EMBL/GenBank/DDBJ whole genome shotgun (WGS) entry which is preliminary data.</text>
</comment>
<comment type="subcellular location">
    <subcellularLocation>
        <location evidence="1">Cell membrane</location>
        <topology evidence="1">Multi-pass membrane protein</topology>
    </subcellularLocation>
</comment>
<dbReference type="EMBL" id="VIGC01000005">
    <property type="protein sequence ID" value="TQE97035.1"/>
    <property type="molecule type" value="Genomic_DNA"/>
</dbReference>
<sequence>MDNDGEELIAMTSEHGHEETMPQTAQKQEAHAHHAAHAHDQADGQAPAMAHGDHGDEHAGHGDGHGGHGVDHTGHEQMFRRKFWVSLVLSIPVLLYSEMLQSWLGFTVPTFPGSQWIGPLFAIVIFFYGGWPFIDMAIPELRNRQPGMMTLISLAITVAFVYSLAALFLPGTASFFWELVTLIDIMLLGHWLEMRSVRQASGALDELARLMPDTAERLREDGSTETVPVSQLREGDLVLVRPGESIPADGEVVEGRSAVNEAMITGESRPVEKGEGDRVIAGTINGDGSLRVRVTATGDQTALAGIMRLVEEAQQSKSKTQVLADRAAGWLFYIALAAALITAVAWSVAQGFQVEVVERVATVLVIACPHALGLAVPLVVAISTALAANNGILVRNRLALEAARELDTVIFDKTGTLTEGKFGVVDLATVEGWETEDALALTAAVEGDSEHTIAQGIRRSAEEKGLSLPQVSDFEAIQGRGVRARHQGKVVHVGGPRLLEMLEVRLPEALAAFEERAAEKGQSVIFLVVEKEPVAALALADVIREVSYEAVRQLQSMGLEVAMLTGDSEAVARAVAAELDIDTYFAQVLPEHKDQKVAELQRQGKKVAMVGDGVNDAPALTRADVGIAIGSGTDVAVESADIVLVRNDPRDVVKVIRLSRATYGKMVQNLWWAAGYNIVAIPLAAGVLVPMGIPAISPAVGAVLMSLSTIIVAINAQLLRRAALAA</sequence>
<dbReference type="InterPro" id="IPR059000">
    <property type="entry name" value="ATPase_P-type_domA"/>
</dbReference>
<feature type="transmembrane region" description="Helical" evidence="13">
    <location>
        <begin position="83"/>
        <end position="104"/>
    </location>
</feature>
<dbReference type="InParanoid" id="A0A540VJT3"/>